<evidence type="ECO:0000313" key="18">
    <source>
        <dbReference type="Proteomes" id="UP000006735"/>
    </source>
</evidence>
<dbReference type="InterPro" id="IPR041399">
    <property type="entry name" value="Catalase_large_C"/>
</dbReference>
<evidence type="ECO:0000256" key="2">
    <source>
        <dbReference type="ARBA" id="ARBA00010660"/>
    </source>
</evidence>
<protein>
    <recommendedName>
        <fullName evidence="3 10">Catalase</fullName>
        <ecNumber evidence="3 10">1.11.1.6</ecNumber>
    </recommendedName>
</protein>
<dbReference type="InterPro" id="IPR018028">
    <property type="entry name" value="Catalase"/>
</dbReference>
<dbReference type="Pfam" id="PF06628">
    <property type="entry name" value="Catalase-rel"/>
    <property type="match status" value="1"/>
</dbReference>
<feature type="binding site" evidence="13">
    <location>
        <position position="418"/>
    </location>
    <ligand>
        <name>heme</name>
        <dbReference type="ChEBI" id="CHEBI:30413"/>
    </ligand>
</feature>
<keyword evidence="8 10" id="KW-0408">Iron</keyword>
<evidence type="ECO:0000256" key="8">
    <source>
        <dbReference type="ARBA" id="ARBA00023004"/>
    </source>
</evidence>
<feature type="domain" description="Catalase core" evidence="16">
    <location>
        <begin position="88"/>
        <end position="476"/>
    </location>
</feature>
<dbReference type="KEGG" id="xoo:XOO3423"/>
<dbReference type="Pfam" id="PF18011">
    <property type="entry name" value="Catalase_C"/>
    <property type="match status" value="1"/>
</dbReference>
<feature type="binding site" evidence="13">
    <location>
        <position position="132"/>
    </location>
    <ligand>
        <name>heme</name>
        <dbReference type="ChEBI" id="CHEBI:30413"/>
    </ligand>
</feature>
<evidence type="ECO:0000256" key="10">
    <source>
        <dbReference type="PIRNR" id="PIRNR038927"/>
    </source>
</evidence>
<sequence>MCLHTLWRSCALTCEHALRMLTHPVNGHAPRLEGIASISARQRGVPMAKSSGKPASAVSVDRSASAPDARGTGDELHQKARGRHPQLTTNQGIPVGDNQNSLRATPRGPTLLEDFILREKITHFDHERIPERIVHARGSAAHGYFKLTKSLSQYTTAKIFTEIGEKTPLFTRFSTVAGGAGSVDTPRDVRGFAVKFYTKEGNWDLVGNNIPVFFIQDAIKFPDLIHAVKMEPDRGFPQAASAHDTFWDFISLTPESMHMIMWAMSDRTIPRSLRMIEGFGIHSFRFLNDKGESTFVKFHWRPKLGLQSTIWDEAVKIAGADQDFHRRDLFEAIQNGDFPEWELGVQLFTEAEADAFPFDHLDSTKIIPEELVPLQIVGRMVLDRWPDNFFAETEQVAYCPGNIVPGIDFSNDPLLQGRLFSYLDTQLSRLGGPNFHQIPINAPKCPFVNNQRDGHMQMDVPKGRVAYEPSSLQADAPREALRGFPSHSTPAEDGAKGRVRAERFADHYSQARLFFRSQTAPEQAHMASALVFELSKVETAHVREAIVGHLRHIDQKLAQRVADGMGMTTLPPAPPAAVAPIDMPLSPALQVIGKMKDTLKGRTVGILIHDGSDASTIKAVRKAAEAEGATVKIVAPKLGGAKLSDGKQLAADGQLAGTPSVVFDAVAVLLSSEAAKLLTRESAALDFVSCAWAHLKAIAFDEGAQLLLKAGNIGKDAGVVPAADTKAFISAAKTRQWAREPKVRMLA</sequence>
<evidence type="ECO:0000256" key="4">
    <source>
        <dbReference type="ARBA" id="ARBA00022559"/>
    </source>
</evidence>
<evidence type="ECO:0000256" key="13">
    <source>
        <dbReference type="PIRSR" id="PIRSR038927-3"/>
    </source>
</evidence>
<dbReference type="PROSITE" id="PS00437">
    <property type="entry name" value="CATALASE_1"/>
    <property type="match status" value="1"/>
</dbReference>
<dbReference type="PANTHER" id="PTHR42821">
    <property type="entry name" value="CATALASE"/>
    <property type="match status" value="1"/>
</dbReference>
<feature type="compositionally biased region" description="Low complexity" evidence="15">
    <location>
        <begin position="54"/>
        <end position="70"/>
    </location>
</feature>
<comment type="catalytic activity">
    <reaction evidence="10 14">
        <text>2 H2O2 = O2 + 2 H2O</text>
        <dbReference type="Rhea" id="RHEA:20309"/>
        <dbReference type="ChEBI" id="CHEBI:15377"/>
        <dbReference type="ChEBI" id="CHEBI:15379"/>
        <dbReference type="ChEBI" id="CHEBI:16240"/>
        <dbReference type="EC" id="1.11.1.6"/>
    </reaction>
</comment>
<dbReference type="Gene3D" id="1.20.1370.20">
    <property type="match status" value="1"/>
</dbReference>
<evidence type="ECO:0000256" key="1">
    <source>
        <dbReference type="ARBA" id="ARBA00001971"/>
    </source>
</evidence>
<keyword evidence="18" id="KW-1185">Reference proteome</keyword>
<evidence type="ECO:0000313" key="17">
    <source>
        <dbReference type="EMBL" id="AAW76677.1"/>
    </source>
</evidence>
<dbReference type="CDD" id="cd03132">
    <property type="entry name" value="GATase1_catalase"/>
    <property type="match status" value="1"/>
</dbReference>
<evidence type="ECO:0000256" key="15">
    <source>
        <dbReference type="SAM" id="MobiDB-lite"/>
    </source>
</evidence>
<feature type="binding site" evidence="13">
    <location>
        <position position="429"/>
    </location>
    <ligand>
        <name>heme</name>
        <dbReference type="ChEBI" id="CHEBI:30413"/>
    </ligand>
</feature>
<dbReference type="Gene3D" id="3.40.50.880">
    <property type="match status" value="1"/>
</dbReference>
<dbReference type="InterPro" id="IPR029062">
    <property type="entry name" value="Class_I_gatase-like"/>
</dbReference>
<dbReference type="PROSITE" id="PS00438">
    <property type="entry name" value="CATALASE_2"/>
    <property type="match status" value="1"/>
</dbReference>
<dbReference type="InterPro" id="IPR011614">
    <property type="entry name" value="Catalase_core"/>
</dbReference>
<dbReference type="GO" id="GO:0046872">
    <property type="term" value="F:metal ion binding"/>
    <property type="evidence" value="ECO:0007669"/>
    <property type="project" value="UniProtKB-KW"/>
</dbReference>
<dbReference type="Gene3D" id="2.40.180.10">
    <property type="entry name" value="Catalase core domain"/>
    <property type="match status" value="1"/>
</dbReference>
<gene>
    <name evidence="17" type="primary">katE</name>
    <name evidence="17" type="ordered locus">XOO3423</name>
</gene>
<keyword evidence="4 10" id="KW-0575">Peroxidase</keyword>
<dbReference type="STRING" id="291331.XOO3423"/>
<feature type="compositionally biased region" description="Polar residues" evidence="15">
    <location>
        <begin position="86"/>
        <end position="103"/>
    </location>
</feature>
<dbReference type="GO" id="GO:0005829">
    <property type="term" value="C:cytosol"/>
    <property type="evidence" value="ECO:0007669"/>
    <property type="project" value="TreeGrafter"/>
</dbReference>
<keyword evidence="7 10" id="KW-0560">Oxidoreductase</keyword>
<keyword evidence="9 10" id="KW-0376">Hydrogen peroxide</keyword>
<dbReference type="InterPro" id="IPR043156">
    <property type="entry name" value="Catalase_clade2_helical"/>
</dbReference>
<accession>Q5GX94</accession>
<dbReference type="InterPro" id="IPR024712">
    <property type="entry name" value="Catalase_clade2"/>
</dbReference>
<dbReference type="EC" id="1.11.1.6" evidence="3 10"/>
<dbReference type="Pfam" id="PF00199">
    <property type="entry name" value="Catalase"/>
    <property type="match status" value="1"/>
</dbReference>
<evidence type="ECO:0000259" key="16">
    <source>
        <dbReference type="SMART" id="SM01060"/>
    </source>
</evidence>
<dbReference type="GO" id="GO:0042744">
    <property type="term" value="P:hydrogen peroxide catabolic process"/>
    <property type="evidence" value="ECO:0007669"/>
    <property type="project" value="UniProtKB-UniRule"/>
</dbReference>
<dbReference type="SUPFAM" id="SSF56634">
    <property type="entry name" value="Heme-dependent catalase-like"/>
    <property type="match status" value="1"/>
</dbReference>
<dbReference type="GO" id="GO:0004096">
    <property type="term" value="F:catalase activity"/>
    <property type="evidence" value="ECO:0007669"/>
    <property type="project" value="UniProtKB-UniRule"/>
</dbReference>
<dbReference type="SMART" id="SM01060">
    <property type="entry name" value="Catalase"/>
    <property type="match status" value="1"/>
</dbReference>
<dbReference type="PROSITE" id="PS51402">
    <property type="entry name" value="CATALASE_3"/>
    <property type="match status" value="1"/>
</dbReference>
<reference evidence="17 18" key="1">
    <citation type="journal article" date="2005" name="Nucleic Acids Res.">
        <title>The genome sequence of Xanthomonas oryzae pathovar oryzae KACC10331, the bacterial blight pathogen of rice.</title>
        <authorList>
            <person name="Lee B.M."/>
            <person name="Park Y.J."/>
            <person name="Park D.S."/>
            <person name="Kang H.W."/>
            <person name="Kim J.G."/>
            <person name="Song E.S."/>
            <person name="Park I.C."/>
            <person name="Yoon U.H."/>
            <person name="Hahn J.H."/>
            <person name="Koo B.S."/>
            <person name="Lee G.B."/>
            <person name="Kim H."/>
            <person name="Park H.S."/>
            <person name="Yoon K.O."/>
            <person name="Kim J.H."/>
            <person name="Jung C.H."/>
            <person name="Koh N.H."/>
            <person name="Seo J.S."/>
            <person name="Go S.J."/>
        </authorList>
    </citation>
    <scope>NUCLEOTIDE SEQUENCE [LARGE SCALE GENOMIC DNA]</scope>
    <source>
        <strain evidence="18">KACC10331 / KXO85</strain>
    </source>
</reference>
<evidence type="ECO:0000256" key="5">
    <source>
        <dbReference type="ARBA" id="ARBA00022617"/>
    </source>
</evidence>
<comment type="function">
    <text evidence="10">Decomposes hydrogen peroxide into water and oxygen; serves to protect cells from the toxic effects of hydrogen peroxide.</text>
</comment>
<dbReference type="PRINTS" id="PR00067">
    <property type="entry name" value="CATALASE"/>
</dbReference>
<dbReference type="PIRSF" id="PIRSF038927">
    <property type="entry name" value="Catalase_clade2"/>
    <property type="match status" value="1"/>
</dbReference>
<evidence type="ECO:0000256" key="11">
    <source>
        <dbReference type="PIRSR" id="PIRSR038927-1"/>
    </source>
</evidence>
<dbReference type="EMBL" id="AE013598">
    <property type="protein sequence ID" value="AAW76677.1"/>
    <property type="molecule type" value="Genomic_DNA"/>
</dbReference>
<comment type="cofactor">
    <cofactor evidence="1 10 12">
        <name>heme</name>
        <dbReference type="ChEBI" id="CHEBI:30413"/>
    </cofactor>
</comment>
<feature type="binding site" evidence="13">
    <location>
        <position position="172"/>
    </location>
    <ligand>
        <name>heme</name>
        <dbReference type="ChEBI" id="CHEBI:30413"/>
    </ligand>
</feature>
<name>Q5GX94_XANOR</name>
<evidence type="ECO:0000256" key="9">
    <source>
        <dbReference type="ARBA" id="ARBA00023324"/>
    </source>
</evidence>
<dbReference type="AlphaFoldDB" id="Q5GX94"/>
<proteinExistence type="inferred from homology"/>
<keyword evidence="5 10" id="KW-0349">Heme</keyword>
<evidence type="ECO:0000256" key="3">
    <source>
        <dbReference type="ARBA" id="ARBA00012314"/>
    </source>
</evidence>
<dbReference type="HOGENOM" id="CLU_010645_3_0_6"/>
<dbReference type="PANTHER" id="PTHR42821:SF1">
    <property type="entry name" value="CATALASE-B"/>
    <property type="match status" value="1"/>
</dbReference>
<feature type="binding site" description="axial binding residue" evidence="12">
    <location>
        <position position="422"/>
    </location>
    <ligand>
        <name>heme</name>
        <dbReference type="ChEBI" id="CHEBI:30413"/>
    </ligand>
    <ligandPart>
        <name>Fe</name>
        <dbReference type="ChEBI" id="CHEBI:18248"/>
    </ligandPart>
</feature>
<dbReference type="FunFam" id="3.40.50.880:FF:000089">
    <property type="entry name" value="Catalase"/>
    <property type="match status" value="1"/>
</dbReference>
<dbReference type="GO" id="GO:0006979">
    <property type="term" value="P:response to oxidative stress"/>
    <property type="evidence" value="ECO:0007669"/>
    <property type="project" value="InterPro"/>
</dbReference>
<dbReference type="InterPro" id="IPR020835">
    <property type="entry name" value="Catalase_sf"/>
</dbReference>
<evidence type="ECO:0000256" key="12">
    <source>
        <dbReference type="PIRSR" id="PIRSR038927-2"/>
    </source>
</evidence>
<dbReference type="GO" id="GO:0020037">
    <property type="term" value="F:heme binding"/>
    <property type="evidence" value="ECO:0007669"/>
    <property type="project" value="UniProtKB-UniRule"/>
</dbReference>
<dbReference type="InterPro" id="IPR002226">
    <property type="entry name" value="Catalase_haem_BS"/>
</dbReference>
<dbReference type="SUPFAM" id="SSF52317">
    <property type="entry name" value="Class I glutamine amidotransferase-like"/>
    <property type="match status" value="1"/>
</dbReference>
<feature type="binding site" evidence="13">
    <location>
        <position position="221"/>
    </location>
    <ligand>
        <name>heme</name>
        <dbReference type="ChEBI" id="CHEBI:30413"/>
    </ligand>
</feature>
<dbReference type="Proteomes" id="UP000006735">
    <property type="component" value="Chromosome"/>
</dbReference>
<feature type="active site" evidence="11">
    <location>
        <position position="135"/>
    </location>
</feature>
<feature type="region of interest" description="Disordered" evidence="15">
    <location>
        <begin position="46"/>
        <end position="105"/>
    </location>
</feature>
<evidence type="ECO:0000256" key="6">
    <source>
        <dbReference type="ARBA" id="ARBA00022723"/>
    </source>
</evidence>
<evidence type="ECO:0000256" key="14">
    <source>
        <dbReference type="RuleBase" id="RU000498"/>
    </source>
</evidence>
<organism evidence="17 18">
    <name type="scientific">Xanthomonas oryzae pv. oryzae (strain KACC10331 / KXO85)</name>
    <dbReference type="NCBI Taxonomy" id="291331"/>
    <lineage>
        <taxon>Bacteria</taxon>
        <taxon>Pseudomonadati</taxon>
        <taxon>Pseudomonadota</taxon>
        <taxon>Gammaproteobacteria</taxon>
        <taxon>Lysobacterales</taxon>
        <taxon>Lysobacteraceae</taxon>
        <taxon>Xanthomonas</taxon>
    </lineage>
</organism>
<dbReference type="FunFam" id="2.40.180.10:FF:000003">
    <property type="entry name" value="Catalase"/>
    <property type="match status" value="1"/>
</dbReference>
<dbReference type="InterPro" id="IPR024708">
    <property type="entry name" value="Catalase_AS"/>
</dbReference>
<dbReference type="InterPro" id="IPR010582">
    <property type="entry name" value="Catalase_immune_responsive"/>
</dbReference>
<evidence type="ECO:0000256" key="7">
    <source>
        <dbReference type="ARBA" id="ARBA00023002"/>
    </source>
</evidence>
<comment type="similarity">
    <text evidence="2">Belongs to the catalase family. HPII subfamily.</text>
</comment>
<keyword evidence="6 10" id="KW-0479">Metal-binding</keyword>
<feature type="active site" evidence="11">
    <location>
        <position position="208"/>
    </location>
</feature>